<dbReference type="EMBL" id="JAQIOY010000001">
    <property type="protein sequence ID" value="MDA7423774.1"/>
    <property type="molecule type" value="Genomic_DNA"/>
</dbReference>
<proteinExistence type="predicted"/>
<keyword evidence="2" id="KW-1185">Reference proteome</keyword>
<protein>
    <submittedName>
        <fullName evidence="1">Uncharacterized protein</fullName>
    </submittedName>
</protein>
<evidence type="ECO:0000313" key="2">
    <source>
        <dbReference type="Proteomes" id="UP001210720"/>
    </source>
</evidence>
<gene>
    <name evidence="1" type="ORF">PFY00_03470</name>
</gene>
<name>A0ABT4XP97_9RHOB</name>
<dbReference type="RefSeq" id="WP_271431108.1">
    <property type="nucleotide sequence ID" value="NZ_JAQIOY010000001.1"/>
</dbReference>
<sequence>MTYDLANMARARRIRALAALSGPRRARPTRARFFKRPAMKMPLAA</sequence>
<accession>A0ABT4XP97</accession>
<reference evidence="1 2" key="1">
    <citation type="submission" date="2023-01" db="EMBL/GenBank/DDBJ databases">
        <title>Thalassococcus onchidii sp. nov., isolated from a marine invertebrate from the South China Sea.</title>
        <authorList>
            <person name="Xu S."/>
            <person name="Liu Z."/>
            <person name="Xu Y."/>
        </authorList>
    </citation>
    <scope>NUCLEOTIDE SEQUENCE [LARGE SCALE GENOMIC DNA]</scope>
    <source>
        <strain evidence="1 2">KCTC 32084</strain>
    </source>
</reference>
<dbReference type="Proteomes" id="UP001210720">
    <property type="component" value="Unassembled WGS sequence"/>
</dbReference>
<comment type="caution">
    <text evidence="1">The sequence shown here is derived from an EMBL/GenBank/DDBJ whole genome shotgun (WGS) entry which is preliminary data.</text>
</comment>
<organism evidence="1 2">
    <name type="scientific">Thalassococcus lentus</name>
    <dbReference type="NCBI Taxonomy" id="1210524"/>
    <lineage>
        <taxon>Bacteria</taxon>
        <taxon>Pseudomonadati</taxon>
        <taxon>Pseudomonadota</taxon>
        <taxon>Alphaproteobacteria</taxon>
        <taxon>Rhodobacterales</taxon>
        <taxon>Roseobacteraceae</taxon>
        <taxon>Thalassococcus</taxon>
    </lineage>
</organism>
<evidence type="ECO:0000313" key="1">
    <source>
        <dbReference type="EMBL" id="MDA7423774.1"/>
    </source>
</evidence>